<name>A0A1D8QXQ9_9PROT</name>
<dbReference type="RefSeq" id="WP_070323725.1">
    <property type="nucleotide sequence ID" value="NZ_CP015164.1"/>
</dbReference>
<dbReference type="PIRSF" id="PIRSF028438">
    <property type="entry name" value="UCP028438"/>
    <property type="match status" value="1"/>
</dbReference>
<evidence type="ECO:0000313" key="2">
    <source>
        <dbReference type="Proteomes" id="UP000175973"/>
    </source>
</evidence>
<evidence type="ECO:0000313" key="1">
    <source>
        <dbReference type="EMBL" id="AOW47116.1"/>
    </source>
</evidence>
<keyword evidence="2" id="KW-1185">Reference proteome</keyword>
<reference evidence="2" key="1">
    <citation type="submission" date="2016-04" db="EMBL/GenBank/DDBJ databases">
        <authorList>
            <person name="Jeon C.O."/>
            <person name="Cho G.Y."/>
            <person name="Jeong H.I."/>
            <person name="Kim K.H."/>
        </authorList>
    </citation>
    <scope>NUCLEOTIDE SEQUENCE [LARGE SCALE GENOMIC DNA]</scope>
    <source>
        <strain evidence="2">LMG 1590</strain>
    </source>
</reference>
<dbReference type="EMBL" id="CP015164">
    <property type="protein sequence ID" value="AOW47116.1"/>
    <property type="molecule type" value="Genomic_DNA"/>
</dbReference>
<protein>
    <submittedName>
        <fullName evidence="1">Uncharacterized protein</fullName>
    </submittedName>
</protein>
<gene>
    <name evidence="1" type="ORF">A4S02_10475</name>
</gene>
<organism evidence="1 2">
    <name type="scientific">Acetobacter ascendens</name>
    <dbReference type="NCBI Taxonomy" id="481146"/>
    <lineage>
        <taxon>Bacteria</taxon>
        <taxon>Pseudomonadati</taxon>
        <taxon>Pseudomonadota</taxon>
        <taxon>Alphaproteobacteria</taxon>
        <taxon>Acetobacterales</taxon>
        <taxon>Acetobacteraceae</taxon>
        <taxon>Acetobacter</taxon>
    </lineage>
</organism>
<dbReference type="KEGG" id="aasc:A4S02_10475"/>
<sequence length="203" mass="21449">MATGDQNDFARRVRQLLPFGWFPDPPAANQSEKAPVLNGVLQGIGNILSWVYDLFGQVNFQMRLATATGSFLDMIAYDFFGDALPRASGETDAAYRKRIQEALVAQKNTRTAITEALQDLTGQTPIVVEPTSASDCKGLGSTATPAAGGGYGYGVAGLYYGGLNGGQFFVTTKPGNAASVAAIYAAINNVRAEGVTAWVKVEN</sequence>
<proteinExistence type="predicted"/>
<dbReference type="Proteomes" id="UP000175973">
    <property type="component" value="Chromosome"/>
</dbReference>
<accession>A0A1D8QXQ9</accession>
<dbReference type="InterPro" id="IPR016884">
    <property type="entry name" value="UCP028438"/>
</dbReference>
<dbReference type="AlphaFoldDB" id="A0A1D8QXQ9"/>